<proteinExistence type="predicted"/>
<dbReference type="InterPro" id="IPR036397">
    <property type="entry name" value="RNaseH_sf"/>
</dbReference>
<dbReference type="Pfam" id="PF13683">
    <property type="entry name" value="rve_3"/>
    <property type="match status" value="1"/>
</dbReference>
<reference evidence="2" key="1">
    <citation type="submission" date="2020-11" db="EMBL/GenBank/DDBJ databases">
        <title>Bacterial whole genome sequence for Panacibacter sp. DH6.</title>
        <authorList>
            <person name="Le V."/>
            <person name="Ko S."/>
            <person name="Ahn C.-Y."/>
            <person name="Oh H.-M."/>
        </authorList>
    </citation>
    <scope>NUCLEOTIDE SEQUENCE</scope>
    <source>
        <strain evidence="2">DH6</strain>
    </source>
</reference>
<dbReference type="PANTHER" id="PTHR47515">
    <property type="entry name" value="LOW CALCIUM RESPONSE LOCUS PROTEIN T"/>
    <property type="match status" value="1"/>
</dbReference>
<evidence type="ECO:0000313" key="3">
    <source>
        <dbReference type="Proteomes" id="UP000628448"/>
    </source>
</evidence>
<dbReference type="EMBL" id="JADWYR010000003">
    <property type="protein sequence ID" value="MBG9378399.1"/>
    <property type="molecule type" value="Genomic_DNA"/>
</dbReference>
<dbReference type="InterPro" id="IPR001584">
    <property type="entry name" value="Integrase_cat-core"/>
</dbReference>
<dbReference type="GO" id="GO:0015074">
    <property type="term" value="P:DNA integration"/>
    <property type="evidence" value="ECO:0007669"/>
    <property type="project" value="InterPro"/>
</dbReference>
<dbReference type="RefSeq" id="WP_196992834.1">
    <property type="nucleotide sequence ID" value="NZ_JADWYR010000003.1"/>
</dbReference>
<keyword evidence="3" id="KW-1185">Reference proteome</keyword>
<evidence type="ECO:0000259" key="1">
    <source>
        <dbReference type="PROSITE" id="PS50994"/>
    </source>
</evidence>
<dbReference type="NCBIfam" id="NF033516">
    <property type="entry name" value="transpos_IS3"/>
    <property type="match status" value="1"/>
</dbReference>
<dbReference type="PROSITE" id="PS50994">
    <property type="entry name" value="INTEGRASE"/>
    <property type="match status" value="1"/>
</dbReference>
<sequence length="292" mass="34551">MVDDLRIERPKDIGKACRILNISRSSLHYQSVKNDEVLIQLLRHLAATVGDEGYQKFYNRIRLQGYRVNHKRVYRLYKQLGLRIKRKVKKRLPVRIQEKLEVPAAFTQTWSIDFMTDALSNGRKFRSFNVIDDFNREVLFIETDYSLKSSRVLWVLRHLIARYGKPKKIRMDNGPEFIAHLAKHWSQANEIEFKYIQPGKPSQNAYIERFNRTYRQKVLDAYLFDSLNEVREITEDFIIDYNNHRPHDALGGLTPVCYRQNREGLNPCFADGLRYASATPSLHYTHQQNNMQ</sequence>
<feature type="domain" description="Integrase catalytic" evidence="1">
    <location>
        <begin position="99"/>
        <end position="263"/>
    </location>
</feature>
<organism evidence="2 3">
    <name type="scientific">Panacibacter microcysteis</name>
    <dbReference type="NCBI Taxonomy" id="2793269"/>
    <lineage>
        <taxon>Bacteria</taxon>
        <taxon>Pseudomonadati</taxon>
        <taxon>Bacteroidota</taxon>
        <taxon>Chitinophagia</taxon>
        <taxon>Chitinophagales</taxon>
        <taxon>Chitinophagaceae</taxon>
        <taxon>Panacibacter</taxon>
    </lineage>
</organism>
<evidence type="ECO:0000313" key="2">
    <source>
        <dbReference type="EMBL" id="MBG9378399.1"/>
    </source>
</evidence>
<dbReference type="InterPro" id="IPR025948">
    <property type="entry name" value="HTH-like_dom"/>
</dbReference>
<dbReference type="AlphaFoldDB" id="A0A931MEP5"/>
<dbReference type="InterPro" id="IPR012337">
    <property type="entry name" value="RNaseH-like_sf"/>
</dbReference>
<accession>A0A931MEP5</accession>
<gene>
    <name evidence="2" type="ORF">I5907_19330</name>
</gene>
<dbReference type="InterPro" id="IPR048020">
    <property type="entry name" value="Transpos_IS3"/>
</dbReference>
<dbReference type="Pfam" id="PF13276">
    <property type="entry name" value="HTH_21"/>
    <property type="match status" value="1"/>
</dbReference>
<dbReference type="Proteomes" id="UP000628448">
    <property type="component" value="Unassembled WGS sequence"/>
</dbReference>
<dbReference type="Gene3D" id="3.30.420.10">
    <property type="entry name" value="Ribonuclease H-like superfamily/Ribonuclease H"/>
    <property type="match status" value="1"/>
</dbReference>
<name>A0A931MEP5_9BACT</name>
<protein>
    <submittedName>
        <fullName evidence="2">IS3 family transposase</fullName>
    </submittedName>
</protein>
<dbReference type="GO" id="GO:0003676">
    <property type="term" value="F:nucleic acid binding"/>
    <property type="evidence" value="ECO:0007669"/>
    <property type="project" value="InterPro"/>
</dbReference>
<dbReference type="SUPFAM" id="SSF53098">
    <property type="entry name" value="Ribonuclease H-like"/>
    <property type="match status" value="1"/>
</dbReference>
<comment type="caution">
    <text evidence="2">The sequence shown here is derived from an EMBL/GenBank/DDBJ whole genome shotgun (WGS) entry which is preliminary data.</text>
</comment>
<dbReference type="PANTHER" id="PTHR47515:SF2">
    <property type="entry name" value="INTEGRASE CORE DOMAIN PROTEIN"/>
    <property type="match status" value="1"/>
</dbReference>